<dbReference type="PROSITE" id="PS00018">
    <property type="entry name" value="EF_HAND_1"/>
    <property type="match status" value="1"/>
</dbReference>
<dbReference type="AlphaFoldDB" id="A0A0W8G0Y9"/>
<proteinExistence type="predicted"/>
<dbReference type="EMBL" id="LNQE01000423">
    <property type="protein sequence ID" value="KUG26681.1"/>
    <property type="molecule type" value="Genomic_DNA"/>
</dbReference>
<accession>A0A0W8G0Y9</accession>
<name>A0A0W8G0Y9_9ZZZZ</name>
<sequence>MSKINLLKTIIFFLLCASLIAQITVPPEKRGNRKFRKEGIHNGNLVETLFYNFGQVAWWGREPSGVWPKGSGHSYMDGITPIVAAEVTDIYGNIIRMVEAGYRENMDISPTGVERGWQPRPGYANPNQDGIAMSDKPITWPKSWPGKDHTWDGYWDGYFGKRTNADQESFFVVDDNSDDGHPFYPDSTDHTRRGLGLSMGVRGFQWSNVLAEDIIFWHYEITNESTTDYNKIIFGMYVDCGVGGQFDSNDDYASFDKEFNITYSWDHDGIGQGGWSPTGYAGYAFLESPGNPLNRIDDDNDGEEGSPVITAQMIIGEIPGNGIDDNGNGLIDEAEFHIGMKYADGIDNNGDGRIDEMIDESREDGIDNNNDWDPTTDDVGLDGIPGTGDFGEGDGKPTSGWQPPGLVPGAPTSPVNRFGLVDTGQPGEPRIDKTDINESDQIGLTAFDVFYIGSGVVFRDDESIWNRISYSHFDTRLQNGNIAFLFGSGPFILPSGSTERFSLALVFGADLPDIIRNKDVVQDIYNNNYNFARPPLKPELTVVPGDGKVTLYWDDKAESSYDTFLNEYDFEGYKIYKSTDPGFIDAYDITSGYGDNTLFKPVAQFDIINDVQGFFELDYQGVKYYMGDNKGLQHSWTDTDVINGQTYYYAVVSYDRGNASIGLYPSECTKVIVRDLAGNVTTDVNTAVITPGTPVAGYVSPGLQDSVFHASGFATGIVQPEVIDPNLVKDKEYLVKFNDEAPDSITYSLFEINGIDTNAVFEKSSYTNGEDFNPLFDGIRLFVTNDKIEYDFEKSGWTQNTSNLIILGEKLIDLPSSEPNYPASYEIRVGEKDSSWLYGYRAETNFQVLDVYRNKKVRYYLWEPADNIDNKITDGDYIEIWKDINGSPRRIWKFSFIAPPEAEVKLPQNGEVAKLIIKTPFASGDIYKFITIAHTVDIAKAKESLDDVAVVPNPYVGAARWEPQRLTTSGRGERRIYFINLPQRATIRIYTLSGDHVITLEHDSNMLEGKLAWDLITKGGIAVAPGVYIYHLDAPGIGEKIGRFALIK</sequence>
<dbReference type="InterPro" id="IPR018247">
    <property type="entry name" value="EF_Hand_1_Ca_BS"/>
</dbReference>
<comment type="caution">
    <text evidence="1">The sequence shown here is derived from an EMBL/GenBank/DDBJ whole genome shotgun (WGS) entry which is preliminary data.</text>
</comment>
<organism evidence="1">
    <name type="scientific">hydrocarbon metagenome</name>
    <dbReference type="NCBI Taxonomy" id="938273"/>
    <lineage>
        <taxon>unclassified sequences</taxon>
        <taxon>metagenomes</taxon>
        <taxon>ecological metagenomes</taxon>
    </lineage>
</organism>
<gene>
    <name evidence="1" type="ORF">ASZ90_003475</name>
</gene>
<evidence type="ECO:0000313" key="1">
    <source>
        <dbReference type="EMBL" id="KUG26681.1"/>
    </source>
</evidence>
<reference evidence="1" key="1">
    <citation type="journal article" date="2015" name="Proc. Natl. Acad. Sci. U.S.A.">
        <title>Networks of energetic and metabolic interactions define dynamics in microbial communities.</title>
        <authorList>
            <person name="Embree M."/>
            <person name="Liu J.K."/>
            <person name="Al-Bassam M.M."/>
            <person name="Zengler K."/>
        </authorList>
    </citation>
    <scope>NUCLEOTIDE SEQUENCE</scope>
</reference>
<dbReference type="InterPro" id="IPR013783">
    <property type="entry name" value="Ig-like_fold"/>
</dbReference>
<dbReference type="Gene3D" id="2.60.40.10">
    <property type="entry name" value="Immunoglobulins"/>
    <property type="match status" value="1"/>
</dbReference>
<protein>
    <submittedName>
        <fullName evidence="1">Uncharacterized protein</fullName>
    </submittedName>
</protein>
<dbReference type="Gene3D" id="2.60.40.4070">
    <property type="match status" value="1"/>
</dbReference>